<dbReference type="Proteomes" id="UP000247498">
    <property type="component" value="Unassembled WGS sequence"/>
</dbReference>
<proteinExistence type="predicted"/>
<comment type="caution">
    <text evidence="7">The sequence shown here is derived from an EMBL/GenBank/DDBJ whole genome shotgun (WGS) entry which is preliminary data.</text>
</comment>
<evidence type="ECO:0000256" key="3">
    <source>
        <dbReference type="ARBA" id="ARBA00022833"/>
    </source>
</evidence>
<keyword evidence="2 4" id="KW-0863">Zinc-finger</keyword>
<sequence length="908" mass="89618">MAGPAAAARAAARQRLAADLRELGAALNRHPQSGLAPEVQELISSWDPRSRALLDAADDTEGGLEGAAATAAAALLRPLLSAAFASAHPDLFVGAAKAATSALQCCGIEASSSLTQPVAYSLLGLFFDEQLDTGIRSGAAEVLANLPPERGCAASLLAAPAAEGAVEALIAAAKREGDPHQDSAFVLLAVLAAADGATADRISSPEAALLPIAVERIRSLTADGPQSLVGRSFFGPLRLLTVLTSAAPDAARVRARAVPGLVAAAVDLLMALAAAEQAAEAAAQRAACHHDEMATQCLAMLSEAMLADRLTRALAIGAMVSGSALPRVLALLRSPGTAVRHAACRCVSTVAGIQPGRDALFKVPRAASELAAALRRAYADGEDPALTQFQAAAALAKLLDHGEGRRVAEALARDAAAEGAAATGGGTGGSLLGALAGLIAASVDEASGSVEVQLSSLWGAVTLLCRMVWVLEGSALAAEQVRALHRAAARAPRLTEACVVGLEYWLPKARATTCLHAISELVYFVAFLAGIEEARRGGARPPAAAADTAAARAALRGAPGLGAGLRLFLYRQPGHSSPVSVHNEVAVTAAKWLLRLPEVEAPAAAAAAAATSSAAAVAARAAPTAASPASAVHTAAQAAQAQAPATAAAVPLPAAAGGRSVAAPPLALEGGGSSSSRAGDGSGPSSIGGGAGAQAAVPRVCGACGRKSTADARLLRCVGCKAQYYCNNACALSHWAAHQAACRAAAAAAAASPAAGPPSAALTPAQGQVPAATAPAVPPPAAAGGRSVAAQRLAPQAGGSSTSRADGSGSSSSRADGSGSSSTSGSGDGGGSSSAAGSDSNAEAAAQPRACGACGRESAADSPLLRCVGCKAQYYCGDACAKAQWPSHRAECKATRRAARRTAAAQRS</sequence>
<gene>
    <name evidence="7" type="ORF">Rsub_07546</name>
</gene>
<feature type="compositionally biased region" description="Low complexity" evidence="5">
    <location>
        <begin position="782"/>
        <end position="825"/>
    </location>
</feature>
<dbReference type="EMBL" id="BDRX01000059">
    <property type="protein sequence ID" value="GBF95045.1"/>
    <property type="molecule type" value="Genomic_DNA"/>
</dbReference>
<organism evidence="7 8">
    <name type="scientific">Raphidocelis subcapitata</name>
    <dbReference type="NCBI Taxonomy" id="307507"/>
    <lineage>
        <taxon>Eukaryota</taxon>
        <taxon>Viridiplantae</taxon>
        <taxon>Chlorophyta</taxon>
        <taxon>core chlorophytes</taxon>
        <taxon>Chlorophyceae</taxon>
        <taxon>CS clade</taxon>
        <taxon>Sphaeropleales</taxon>
        <taxon>Selenastraceae</taxon>
        <taxon>Raphidocelis</taxon>
    </lineage>
</organism>
<dbReference type="STRING" id="307507.A0A2V0PD65"/>
<protein>
    <recommendedName>
        <fullName evidence="6">MYND-type domain-containing protein</fullName>
    </recommendedName>
</protein>
<accession>A0A2V0PD65</accession>
<dbReference type="PROSITE" id="PS01360">
    <property type="entry name" value="ZF_MYND_1"/>
    <property type="match status" value="2"/>
</dbReference>
<dbReference type="Gene3D" id="6.10.140.2220">
    <property type="match status" value="2"/>
</dbReference>
<feature type="compositionally biased region" description="Low complexity" evidence="5">
    <location>
        <begin position="754"/>
        <end position="775"/>
    </location>
</feature>
<evidence type="ECO:0000259" key="6">
    <source>
        <dbReference type="PROSITE" id="PS50865"/>
    </source>
</evidence>
<dbReference type="GO" id="GO:0000981">
    <property type="term" value="F:DNA-binding transcription factor activity, RNA polymerase II-specific"/>
    <property type="evidence" value="ECO:0007669"/>
    <property type="project" value="TreeGrafter"/>
</dbReference>
<dbReference type="AlphaFoldDB" id="A0A2V0PD65"/>
<dbReference type="GO" id="GO:0008270">
    <property type="term" value="F:zinc ion binding"/>
    <property type="evidence" value="ECO:0007669"/>
    <property type="project" value="UniProtKB-KW"/>
</dbReference>
<keyword evidence="1" id="KW-0479">Metal-binding</keyword>
<feature type="compositionally biased region" description="Gly residues" evidence="5">
    <location>
        <begin position="680"/>
        <end position="690"/>
    </location>
</feature>
<evidence type="ECO:0000256" key="2">
    <source>
        <dbReference type="ARBA" id="ARBA00022771"/>
    </source>
</evidence>
<evidence type="ECO:0000313" key="8">
    <source>
        <dbReference type="Proteomes" id="UP000247498"/>
    </source>
</evidence>
<name>A0A2V0PD65_9CHLO</name>
<evidence type="ECO:0000313" key="7">
    <source>
        <dbReference type="EMBL" id="GBF95045.1"/>
    </source>
</evidence>
<reference evidence="7 8" key="1">
    <citation type="journal article" date="2018" name="Sci. Rep.">
        <title>Raphidocelis subcapitata (=Pseudokirchneriella subcapitata) provides an insight into genome evolution and environmental adaptations in the Sphaeropleales.</title>
        <authorList>
            <person name="Suzuki S."/>
            <person name="Yamaguchi H."/>
            <person name="Nakajima N."/>
            <person name="Kawachi M."/>
        </authorList>
    </citation>
    <scope>NUCLEOTIDE SEQUENCE [LARGE SCALE GENOMIC DNA]</scope>
    <source>
        <strain evidence="7 8">NIES-35</strain>
    </source>
</reference>
<dbReference type="PANTHER" id="PTHR10237">
    <property type="entry name" value="DEFORMED EPIDERMAL AUTOREGULATORY FACTOR 1 HOMOLOG SUPPRESSIN"/>
    <property type="match status" value="1"/>
</dbReference>
<feature type="region of interest" description="Disordered" evidence="5">
    <location>
        <begin position="754"/>
        <end position="841"/>
    </location>
</feature>
<dbReference type="SUPFAM" id="SSF48371">
    <property type="entry name" value="ARM repeat"/>
    <property type="match status" value="1"/>
</dbReference>
<feature type="domain" description="MYND-type" evidence="6">
    <location>
        <begin position="851"/>
        <end position="892"/>
    </location>
</feature>
<dbReference type="InterPro" id="IPR002893">
    <property type="entry name" value="Znf_MYND"/>
</dbReference>
<dbReference type="InterPro" id="IPR016024">
    <property type="entry name" value="ARM-type_fold"/>
</dbReference>
<dbReference type="OrthoDB" id="537460at2759"/>
<feature type="region of interest" description="Disordered" evidence="5">
    <location>
        <begin position="666"/>
        <end position="690"/>
    </location>
</feature>
<evidence type="ECO:0000256" key="4">
    <source>
        <dbReference type="PROSITE-ProRule" id="PRU00134"/>
    </source>
</evidence>
<dbReference type="InterPro" id="IPR011989">
    <property type="entry name" value="ARM-like"/>
</dbReference>
<dbReference type="InParanoid" id="A0A2V0PD65"/>
<dbReference type="PANTHER" id="PTHR10237:SF15">
    <property type="entry name" value="LD37257P"/>
    <property type="match status" value="1"/>
</dbReference>
<evidence type="ECO:0000256" key="1">
    <source>
        <dbReference type="ARBA" id="ARBA00022723"/>
    </source>
</evidence>
<evidence type="ECO:0000256" key="5">
    <source>
        <dbReference type="SAM" id="MobiDB-lite"/>
    </source>
</evidence>
<keyword evidence="3" id="KW-0862">Zinc</keyword>
<dbReference type="SUPFAM" id="SSF144232">
    <property type="entry name" value="HIT/MYND zinc finger-like"/>
    <property type="match status" value="2"/>
</dbReference>
<keyword evidence="8" id="KW-1185">Reference proteome</keyword>
<dbReference type="Gene3D" id="1.25.10.10">
    <property type="entry name" value="Leucine-rich Repeat Variant"/>
    <property type="match status" value="1"/>
</dbReference>
<dbReference type="PROSITE" id="PS50865">
    <property type="entry name" value="ZF_MYND_2"/>
    <property type="match status" value="2"/>
</dbReference>
<dbReference type="InterPro" id="IPR024119">
    <property type="entry name" value="TF_DEAF-1"/>
</dbReference>
<dbReference type="Pfam" id="PF01753">
    <property type="entry name" value="zf-MYND"/>
    <property type="match status" value="2"/>
</dbReference>
<feature type="domain" description="MYND-type" evidence="6">
    <location>
        <begin position="701"/>
        <end position="742"/>
    </location>
</feature>
<dbReference type="GO" id="GO:0005634">
    <property type="term" value="C:nucleus"/>
    <property type="evidence" value="ECO:0007669"/>
    <property type="project" value="TreeGrafter"/>
</dbReference>